<organism evidence="1 2">
    <name type="scientific">Naganishia friedmannii</name>
    <dbReference type="NCBI Taxonomy" id="89922"/>
    <lineage>
        <taxon>Eukaryota</taxon>
        <taxon>Fungi</taxon>
        <taxon>Dikarya</taxon>
        <taxon>Basidiomycota</taxon>
        <taxon>Agaricomycotina</taxon>
        <taxon>Tremellomycetes</taxon>
        <taxon>Filobasidiales</taxon>
        <taxon>Filobasidiaceae</taxon>
        <taxon>Naganishia</taxon>
    </lineage>
</organism>
<sequence length="313" mass="34609">MMSFNGTPVALPTLPFEFSKSTRTHYRTPSLSSTSSATISSTEDELPTDTEEASLVPGTKDVEIGTEAEDDDDVHYVDMPKTPMASIMTPTTPTDRFTRLSVFARRMKGDRFLPKRLRSSGDLRDDFHGLAGMSPRSVSAPVYDPPASPSPLPSSEPKMLTTDMSRELEVEPISHTKVTTVTAPSVAFDQSAKNDEHPTAIRKVTFGRILRYPNSKSGPDARHQPYASRQPSLCPPSMLWPKEKKHNRVVSKPDFSKLKTKLSMESFPPSLKEKLEGENKQWLLVGPDIAQHLYMGGSVLVRDFAGNAVGWMT</sequence>
<evidence type="ECO:0000313" key="2">
    <source>
        <dbReference type="Proteomes" id="UP001227268"/>
    </source>
</evidence>
<gene>
    <name evidence="1" type="ORF">QFC21_001697</name>
</gene>
<reference evidence="1" key="1">
    <citation type="submission" date="2023-04" db="EMBL/GenBank/DDBJ databases">
        <title>Draft Genome sequencing of Naganishia species isolated from polar environments using Oxford Nanopore Technology.</title>
        <authorList>
            <person name="Leo P."/>
            <person name="Venkateswaran K."/>
        </authorList>
    </citation>
    <scope>NUCLEOTIDE SEQUENCE</scope>
    <source>
        <strain evidence="1">MNA-CCFEE 5423</strain>
    </source>
</reference>
<dbReference type="EMBL" id="JASBWT010000004">
    <property type="protein sequence ID" value="KAJ9105329.1"/>
    <property type="molecule type" value="Genomic_DNA"/>
</dbReference>
<accession>A0ACC2W273</accession>
<dbReference type="Proteomes" id="UP001227268">
    <property type="component" value="Unassembled WGS sequence"/>
</dbReference>
<evidence type="ECO:0000313" key="1">
    <source>
        <dbReference type="EMBL" id="KAJ9105329.1"/>
    </source>
</evidence>
<name>A0ACC2W273_9TREE</name>
<keyword evidence="2" id="KW-1185">Reference proteome</keyword>
<protein>
    <submittedName>
        <fullName evidence="1">Uncharacterized protein</fullName>
    </submittedName>
</protein>
<comment type="caution">
    <text evidence="1">The sequence shown here is derived from an EMBL/GenBank/DDBJ whole genome shotgun (WGS) entry which is preliminary data.</text>
</comment>
<proteinExistence type="predicted"/>